<protein>
    <submittedName>
        <fullName evidence="1">Lysogenic conversion protein</fullName>
    </submittedName>
</protein>
<name>A0A0A0GUX4_ECOLX</name>
<reference evidence="1 2" key="1">
    <citation type="submission" date="2020-02" db="EMBL/GenBank/DDBJ databases">
        <authorList>
            <person name="Subbiah M."/>
            <person name="Call D."/>
        </authorList>
    </citation>
    <scope>NUCLEOTIDE SEQUENCE [LARGE SCALE GENOMIC DNA]</scope>
    <source>
        <strain evidence="1 2">8375wB1</strain>
    </source>
</reference>
<accession>A0A0A0GUX4</accession>
<sequence>MFTKRRLKNINWEASSVILAMVLFVGNIFYTNHRDDISMEAERDSIRTMFAYEIANNHRALTFLDKTRYIGFDENSEHFVGEPFAINVKSLGGPRLQIALNQTDKVFKSYFSELSKLDKEDVTLLMDYYHEQSILLERVKSTLQKMKSGNDIKVDIDGYLLEEHFMNELNLSNILLKRYSHLLSQHAKEHKTKDLHN</sequence>
<dbReference type="EMBL" id="JAAGYP010000013">
    <property type="protein sequence ID" value="NEN70937.1"/>
    <property type="molecule type" value="Genomic_DNA"/>
</dbReference>
<comment type="caution">
    <text evidence="1">The sequence shown here is derived from an EMBL/GenBank/DDBJ whole genome shotgun (WGS) entry which is preliminary data.</text>
</comment>
<dbReference type="Proteomes" id="UP000471360">
    <property type="component" value="Unassembled WGS sequence"/>
</dbReference>
<organism evidence="1 2">
    <name type="scientific">Escherichia coli</name>
    <dbReference type="NCBI Taxonomy" id="562"/>
    <lineage>
        <taxon>Bacteria</taxon>
        <taxon>Pseudomonadati</taxon>
        <taxon>Pseudomonadota</taxon>
        <taxon>Gammaproteobacteria</taxon>
        <taxon>Enterobacterales</taxon>
        <taxon>Enterobacteriaceae</taxon>
        <taxon>Escherichia</taxon>
    </lineage>
</organism>
<gene>
    <name evidence="1" type="ORF">G3W53_12295</name>
</gene>
<dbReference type="AlphaFoldDB" id="A0A0A0GUX4"/>
<proteinExistence type="predicted"/>
<evidence type="ECO:0000313" key="1">
    <source>
        <dbReference type="EMBL" id="NEN70937.1"/>
    </source>
</evidence>
<evidence type="ECO:0000313" key="2">
    <source>
        <dbReference type="Proteomes" id="UP000471360"/>
    </source>
</evidence>
<dbReference type="RefSeq" id="WP_000494502.1">
    <property type="nucleotide sequence ID" value="NZ_BFGX01000076.1"/>
</dbReference>